<name>A0A7J5XE97_DISMA</name>
<dbReference type="PRINTS" id="PR00237">
    <property type="entry name" value="GPCRRHODOPSN"/>
</dbReference>
<feature type="transmembrane region" description="Helical" evidence="11">
    <location>
        <begin position="383"/>
        <end position="409"/>
    </location>
</feature>
<dbReference type="PROSITE" id="PS50262">
    <property type="entry name" value="G_PROTEIN_RECEP_F1_2"/>
    <property type="match status" value="1"/>
</dbReference>
<dbReference type="InterPro" id="IPR017452">
    <property type="entry name" value="GPCR_Rhodpsn_7TM"/>
</dbReference>
<dbReference type="GO" id="GO:0071380">
    <property type="term" value="P:cellular response to prostaglandin E stimulus"/>
    <property type="evidence" value="ECO:0007669"/>
    <property type="project" value="TreeGrafter"/>
</dbReference>
<evidence type="ECO:0000256" key="9">
    <source>
        <dbReference type="ARBA" id="ARBA00023224"/>
    </source>
</evidence>
<dbReference type="PROSITE" id="PS00237">
    <property type="entry name" value="G_PROTEIN_RECEP_F1_1"/>
    <property type="match status" value="1"/>
</dbReference>
<evidence type="ECO:0000256" key="3">
    <source>
        <dbReference type="ARBA" id="ARBA00022692"/>
    </source>
</evidence>
<dbReference type="GO" id="GO:0007189">
    <property type="term" value="P:adenylate cyclase-activating G protein-coupled receptor signaling pathway"/>
    <property type="evidence" value="ECO:0007669"/>
    <property type="project" value="TreeGrafter"/>
</dbReference>
<dbReference type="GO" id="GO:0005886">
    <property type="term" value="C:plasma membrane"/>
    <property type="evidence" value="ECO:0007669"/>
    <property type="project" value="UniProtKB-SubCell"/>
</dbReference>
<evidence type="ECO:0000256" key="11">
    <source>
        <dbReference type="SAM" id="Phobius"/>
    </source>
</evidence>
<keyword evidence="6 11" id="KW-0472">Membrane</keyword>
<protein>
    <recommendedName>
        <fullName evidence="12">G-protein coupled receptors family 1 profile domain-containing protein</fullName>
    </recommendedName>
</protein>
<keyword evidence="14" id="KW-1185">Reference proteome</keyword>
<evidence type="ECO:0000313" key="13">
    <source>
        <dbReference type="EMBL" id="KAF3835261.1"/>
    </source>
</evidence>
<comment type="similarity">
    <text evidence="10">Belongs to the G-protein coupled receptor 1 family.</text>
</comment>
<dbReference type="PANTHER" id="PTHR11866:SF31">
    <property type="entry name" value="G-PROTEIN COUPLED RECEPTORS FAMILY 1 PROFILE DOMAIN-CONTAINING PROTEIN"/>
    <property type="match status" value="1"/>
</dbReference>
<dbReference type="PANTHER" id="PTHR11866">
    <property type="entry name" value="G-PROTEIN COUPLED RECEPTOR FAMILY 1 MEMBER"/>
    <property type="match status" value="1"/>
</dbReference>
<evidence type="ECO:0000256" key="5">
    <source>
        <dbReference type="ARBA" id="ARBA00023040"/>
    </source>
</evidence>
<feature type="transmembrane region" description="Helical" evidence="11">
    <location>
        <begin position="477"/>
        <end position="496"/>
    </location>
</feature>
<keyword evidence="9 10" id="KW-0807">Transducer</keyword>
<evidence type="ECO:0000256" key="4">
    <source>
        <dbReference type="ARBA" id="ARBA00022989"/>
    </source>
</evidence>
<evidence type="ECO:0000256" key="10">
    <source>
        <dbReference type="RuleBase" id="RU000688"/>
    </source>
</evidence>
<reference evidence="13 14" key="1">
    <citation type="submission" date="2020-03" db="EMBL/GenBank/DDBJ databases">
        <title>Dissostichus mawsoni Genome sequencing and assembly.</title>
        <authorList>
            <person name="Park H."/>
        </authorList>
    </citation>
    <scope>NUCLEOTIDE SEQUENCE [LARGE SCALE GENOMIC DNA]</scope>
    <source>
        <strain evidence="13">DM0001</strain>
        <tissue evidence="13">Muscle</tissue>
    </source>
</reference>
<dbReference type="AlphaFoldDB" id="A0A7J5XE97"/>
<dbReference type="OrthoDB" id="5959154at2759"/>
<dbReference type="GO" id="GO:0004957">
    <property type="term" value="F:prostaglandin E receptor activity"/>
    <property type="evidence" value="ECO:0007669"/>
    <property type="project" value="InterPro"/>
</dbReference>
<dbReference type="GO" id="GO:0007204">
    <property type="term" value="P:positive regulation of cytosolic calcium ion concentration"/>
    <property type="evidence" value="ECO:0007669"/>
    <property type="project" value="TreeGrafter"/>
</dbReference>
<keyword evidence="4 11" id="KW-1133">Transmembrane helix</keyword>
<evidence type="ECO:0000256" key="6">
    <source>
        <dbReference type="ARBA" id="ARBA00023136"/>
    </source>
</evidence>
<feature type="transmembrane region" description="Helical" evidence="11">
    <location>
        <begin position="293"/>
        <end position="315"/>
    </location>
</feature>
<dbReference type="InterPro" id="IPR008365">
    <property type="entry name" value="Prostanoid_rcpt"/>
</dbReference>
<keyword evidence="8" id="KW-0325">Glycoprotein</keyword>
<proteinExistence type="inferred from homology"/>
<dbReference type="Proteomes" id="UP000518266">
    <property type="component" value="Unassembled WGS sequence"/>
</dbReference>
<dbReference type="InterPro" id="IPR000276">
    <property type="entry name" value="GPCR_Rhodpsn"/>
</dbReference>
<organism evidence="13 14">
    <name type="scientific">Dissostichus mawsoni</name>
    <name type="common">Antarctic cod</name>
    <dbReference type="NCBI Taxonomy" id="36200"/>
    <lineage>
        <taxon>Eukaryota</taxon>
        <taxon>Metazoa</taxon>
        <taxon>Chordata</taxon>
        <taxon>Craniata</taxon>
        <taxon>Vertebrata</taxon>
        <taxon>Euteleostomi</taxon>
        <taxon>Actinopterygii</taxon>
        <taxon>Neopterygii</taxon>
        <taxon>Teleostei</taxon>
        <taxon>Neoteleostei</taxon>
        <taxon>Acanthomorphata</taxon>
        <taxon>Eupercaria</taxon>
        <taxon>Perciformes</taxon>
        <taxon>Notothenioidei</taxon>
        <taxon>Nototheniidae</taxon>
        <taxon>Dissostichus</taxon>
    </lineage>
</organism>
<dbReference type="Pfam" id="PF00001">
    <property type="entry name" value="7tm_1"/>
    <property type="match status" value="1"/>
</dbReference>
<evidence type="ECO:0000256" key="1">
    <source>
        <dbReference type="ARBA" id="ARBA00004651"/>
    </source>
</evidence>
<dbReference type="EMBL" id="JAAKFY010000025">
    <property type="protein sequence ID" value="KAF3835261.1"/>
    <property type="molecule type" value="Genomic_DNA"/>
</dbReference>
<dbReference type="PRINTS" id="PR01788">
    <property type="entry name" value="PROSTANOIDR"/>
</dbReference>
<dbReference type="GO" id="GO:0006954">
    <property type="term" value="P:inflammatory response"/>
    <property type="evidence" value="ECO:0007669"/>
    <property type="project" value="TreeGrafter"/>
</dbReference>
<keyword evidence="7 10" id="KW-0675">Receptor</keyword>
<evidence type="ECO:0000256" key="2">
    <source>
        <dbReference type="ARBA" id="ARBA00022475"/>
    </source>
</evidence>
<dbReference type="Gene3D" id="1.20.1070.10">
    <property type="entry name" value="Rhodopsin 7-helix transmembrane proteins"/>
    <property type="match status" value="1"/>
</dbReference>
<accession>A0A7J5XE97</accession>
<comment type="subcellular location">
    <subcellularLocation>
        <location evidence="1">Cell membrane</location>
        <topology evidence="1">Multi-pass membrane protein</topology>
    </subcellularLocation>
</comment>
<dbReference type="InterPro" id="IPR001758">
    <property type="entry name" value="Prost_EP4_rcpt"/>
</dbReference>
<comment type="caution">
    <text evidence="13">The sequence shown here is derived from an EMBL/GenBank/DDBJ whole genome shotgun (WGS) entry which is preliminary data.</text>
</comment>
<keyword evidence="5 10" id="KW-0297">G-protein coupled receptor</keyword>
<evidence type="ECO:0000256" key="7">
    <source>
        <dbReference type="ARBA" id="ARBA00023170"/>
    </source>
</evidence>
<dbReference type="PRINTS" id="PR00586">
    <property type="entry name" value="PRSTNOIDEP4R"/>
</dbReference>
<evidence type="ECO:0000256" key="8">
    <source>
        <dbReference type="ARBA" id="ARBA00023180"/>
    </source>
</evidence>
<dbReference type="SUPFAM" id="SSF81321">
    <property type="entry name" value="Family A G protein-coupled receptor-like"/>
    <property type="match status" value="1"/>
</dbReference>
<feature type="transmembrane region" description="Helical" evidence="11">
    <location>
        <begin position="250"/>
        <end position="273"/>
    </location>
</feature>
<feature type="domain" description="G-protein coupled receptors family 1 profile" evidence="12">
    <location>
        <begin position="230"/>
        <end position="493"/>
    </location>
</feature>
<keyword evidence="2" id="KW-1003">Cell membrane</keyword>
<keyword evidence="3 10" id="KW-0812">Transmembrane</keyword>
<feature type="transmembrane region" description="Helical" evidence="11">
    <location>
        <begin position="336"/>
        <end position="354"/>
    </location>
</feature>
<sequence>MQLQSQGKTLSFIFLRTNRDSQQQRSTVPLELEESQLLTGVWPRAGQLAAVCSVSIMASSVWKSKARRLQDAVTAMRLSHFVSCKGEKTDLLIICQLPFVCSREEQRWFTSQRGQLQTETLAAAPHCKHKSRCNECAMAAESEQAKCTDVPCVLEVSISLGVQKEMHSQILYRPRQISLSNTRLFLAMESLNITHGSVSMNETLAQHSQATTFETAIALPIFMFAGGAIGNIIAIIVLSVSRQERKSSAFYTLVCGLAVTDLLGTCLASPLTIANYMDKTVLTVQHVCEFHSFLLLFFGLTGLSIICTMAAERYMAICCPYTYQRWGVDRRFAQKFLFFIYISNIFFCCLPMMGMSKSDLQPSRTWCFIDWGTEEPVAAAYTVLYGSVSLLLILGTILLNLTVCGALLLMRQRTVQRPVTRASVRDRWRALSSAAETQMMAVLVMTSAVVLACSAPLVVRVFANCFILKDDPIADLAAIRIAAVNPILDPWIYILLRRSLFRKLLKLSRRGSSTRSTSSPTSQTRLFYPVMVRNSHVITQLMCNANIMTQLPATVKFTSYDTESPPSARPPHRSNKQHLPSVWCLELCAAAERRRPHSQVYDSRAERGQTPPSHDVLVAVAVVCRVGLPAVLEVVGQHVVPAVLLIQAVGERH</sequence>
<gene>
    <name evidence="13" type="ORF">F7725_027819</name>
</gene>
<feature type="transmembrane region" description="Helical" evidence="11">
    <location>
        <begin position="430"/>
        <end position="457"/>
    </location>
</feature>
<feature type="transmembrane region" description="Helical" evidence="11">
    <location>
        <begin position="217"/>
        <end position="238"/>
    </location>
</feature>
<dbReference type="GO" id="GO:0050728">
    <property type="term" value="P:negative regulation of inflammatory response"/>
    <property type="evidence" value="ECO:0007669"/>
    <property type="project" value="TreeGrafter"/>
</dbReference>
<evidence type="ECO:0000259" key="12">
    <source>
        <dbReference type="PROSITE" id="PS50262"/>
    </source>
</evidence>
<evidence type="ECO:0000313" key="14">
    <source>
        <dbReference type="Proteomes" id="UP000518266"/>
    </source>
</evidence>